<evidence type="ECO:0000313" key="2">
    <source>
        <dbReference type="EMBL" id="MDJ1181220.1"/>
    </source>
</evidence>
<accession>A0ABT7BQ59</accession>
<reference evidence="2 3" key="1">
    <citation type="submission" date="2023-01" db="EMBL/GenBank/DDBJ databases">
        <title>Novel diversity within Roseofilum (Cyanobacteria; Desertifilaceae) from marine benthic mats with descriptions of four novel species.</title>
        <authorList>
            <person name="Wang Y."/>
            <person name="Berthold D.E."/>
            <person name="Hu J."/>
            <person name="Lefler F.W."/>
            <person name="Laughinghouse H.D. IV."/>
        </authorList>
    </citation>
    <scope>NUCLEOTIDE SEQUENCE [LARGE SCALE GENOMIC DNA]</scope>
    <source>
        <strain evidence="2 3">BLCC-M91</strain>
    </source>
</reference>
<dbReference type="NCBIfam" id="TIGR02241">
    <property type="entry name" value="conserved hypothetical phage tail region protein"/>
    <property type="match status" value="1"/>
</dbReference>
<name>A0ABT7BQ59_9CYAN</name>
<evidence type="ECO:0000256" key="1">
    <source>
        <dbReference type="SAM" id="MobiDB-lite"/>
    </source>
</evidence>
<proteinExistence type="predicted"/>
<feature type="region of interest" description="Disordered" evidence="1">
    <location>
        <begin position="1"/>
        <end position="25"/>
    </location>
</feature>
<evidence type="ECO:0000313" key="3">
    <source>
        <dbReference type="Proteomes" id="UP001231370"/>
    </source>
</evidence>
<dbReference type="InterPro" id="IPR010667">
    <property type="entry name" value="Phage_T4_Gp19"/>
</dbReference>
<dbReference type="PANTHER" id="PTHR38009:SF1">
    <property type="entry name" value="CONSERVED HYPOTHETICAL PHAGE TAIL PROTEIN"/>
    <property type="match status" value="1"/>
</dbReference>
<protein>
    <submittedName>
        <fullName evidence="2">Phage tail protein</fullName>
    </submittedName>
</protein>
<feature type="compositionally biased region" description="Low complexity" evidence="1">
    <location>
        <begin position="7"/>
        <end position="25"/>
    </location>
</feature>
<dbReference type="RefSeq" id="WP_283764521.1">
    <property type="nucleotide sequence ID" value="NZ_JAQPOK010000155.1"/>
</dbReference>
<keyword evidence="3" id="KW-1185">Reference proteome</keyword>
<gene>
    <name evidence="2" type="ORF">PJF56_20365</name>
</gene>
<comment type="caution">
    <text evidence="2">The sequence shown here is derived from an EMBL/GenBank/DDBJ whole genome shotgun (WGS) entry which is preliminary data.</text>
</comment>
<sequence length="198" mass="22431">MFSRFPNLNRSQRQPSRQRSNISSRFSSRGKDAFAIQRDLAEILTACRFYVELYLDGSKDGVDGLFMECKGFKVSQEVVEFTEVFPEPWGKAKRGMLYTSKLPGAKTTIDNISLRRGLSGSETLWNWLNAVQEGDWAKQRRNGSIAVYRQNGDIGALFQFENAWPISYSVTDNTASSSELACEELEMACEVFKRISPP</sequence>
<dbReference type="InterPro" id="IPR011747">
    <property type="entry name" value="CHP02241"/>
</dbReference>
<dbReference type="PANTHER" id="PTHR38009">
    <property type="entry name" value="CONSERVED HYPOTHETICAL PHAGE TAIL PROTEIN"/>
    <property type="match status" value="1"/>
</dbReference>
<organism evidence="2 3">
    <name type="scientific">Roseofilum halophilum BLCC-M91</name>
    <dbReference type="NCBI Taxonomy" id="3022259"/>
    <lineage>
        <taxon>Bacteria</taxon>
        <taxon>Bacillati</taxon>
        <taxon>Cyanobacteriota</taxon>
        <taxon>Cyanophyceae</taxon>
        <taxon>Desertifilales</taxon>
        <taxon>Desertifilaceae</taxon>
        <taxon>Roseofilum</taxon>
        <taxon>Roseofilum halophilum</taxon>
    </lineage>
</organism>
<dbReference type="EMBL" id="JAQPOK010000155">
    <property type="protein sequence ID" value="MDJ1181220.1"/>
    <property type="molecule type" value="Genomic_DNA"/>
</dbReference>
<dbReference type="Proteomes" id="UP001231370">
    <property type="component" value="Unassembled WGS sequence"/>
</dbReference>
<dbReference type="Pfam" id="PF06841">
    <property type="entry name" value="Phage_T4_gp19"/>
    <property type="match status" value="1"/>
</dbReference>